<keyword evidence="4" id="KW-1185">Reference proteome</keyword>
<dbReference type="NCBIfam" id="TIGR02595">
    <property type="entry name" value="PEP_CTERM"/>
    <property type="match status" value="1"/>
</dbReference>
<sequence>MRLLQIKRILVLLVSVSWFGTAQAGIITIQWDTTVEDTDFADVSVGESASLVVRFNALSNDLANLVVDATNFIDYSIRFSASGEFATWSVAAPATDLTLLGPNLFEFNNLGELSSVNEFFIEGNDYLTSINGLSDVATLYNDGENCILCSNVGDIDVFDVDFGLNPQAWSVTTQVPEPSTLVIFALAVIGLVTRRNTKLIAI</sequence>
<evidence type="ECO:0000259" key="2">
    <source>
        <dbReference type="Pfam" id="PF07589"/>
    </source>
</evidence>
<proteinExistence type="predicted"/>
<feature type="chain" id="PRO_5019230408" evidence="1">
    <location>
        <begin position="25"/>
        <end position="202"/>
    </location>
</feature>
<evidence type="ECO:0000313" key="4">
    <source>
        <dbReference type="Proteomes" id="UP000286482"/>
    </source>
</evidence>
<dbReference type="Pfam" id="PF07589">
    <property type="entry name" value="PEP-CTERM"/>
    <property type="match status" value="1"/>
</dbReference>
<evidence type="ECO:0000256" key="1">
    <source>
        <dbReference type="SAM" id="SignalP"/>
    </source>
</evidence>
<keyword evidence="1" id="KW-0732">Signal</keyword>
<dbReference type="OrthoDB" id="8558695at2"/>
<dbReference type="AlphaFoldDB" id="A0A420EH06"/>
<reference evidence="3 4" key="1">
    <citation type="submission" date="2018-09" db="EMBL/GenBank/DDBJ databases">
        <authorList>
            <person name="Wang Z."/>
        </authorList>
    </citation>
    <scope>NUCLEOTIDE SEQUENCE [LARGE SCALE GENOMIC DNA]</scope>
    <source>
        <strain evidence="3 4">ALS 81</strain>
    </source>
</reference>
<accession>A0A420EH06</accession>
<feature type="domain" description="Ice-binding protein C-terminal" evidence="2">
    <location>
        <begin position="174"/>
        <end position="195"/>
    </location>
</feature>
<dbReference type="InterPro" id="IPR013424">
    <property type="entry name" value="Ice-binding_C"/>
</dbReference>
<comment type="caution">
    <text evidence="3">The sequence shown here is derived from an EMBL/GenBank/DDBJ whole genome shotgun (WGS) entry which is preliminary data.</text>
</comment>
<evidence type="ECO:0000313" key="3">
    <source>
        <dbReference type="EMBL" id="RKF19957.1"/>
    </source>
</evidence>
<organism evidence="3 4">
    <name type="scientific">Alginatibacterium sediminis</name>
    <dbReference type="NCBI Taxonomy" id="2164068"/>
    <lineage>
        <taxon>Bacteria</taxon>
        <taxon>Pseudomonadati</taxon>
        <taxon>Pseudomonadota</taxon>
        <taxon>Gammaproteobacteria</taxon>
        <taxon>Alteromonadales</taxon>
        <taxon>Alteromonadaceae</taxon>
        <taxon>Alginatibacterium</taxon>
    </lineage>
</organism>
<protein>
    <submittedName>
        <fullName evidence="3">PEP-CTERM sorting domain-containing protein</fullName>
    </submittedName>
</protein>
<name>A0A420EH06_9ALTE</name>
<feature type="signal peptide" evidence="1">
    <location>
        <begin position="1"/>
        <end position="24"/>
    </location>
</feature>
<gene>
    <name evidence="3" type="ORF">DBZ36_05760</name>
</gene>
<dbReference type="RefSeq" id="WP_120353961.1">
    <property type="nucleotide sequence ID" value="NZ_RAQO01000004.1"/>
</dbReference>
<dbReference type="Proteomes" id="UP000286482">
    <property type="component" value="Unassembled WGS sequence"/>
</dbReference>
<dbReference type="EMBL" id="RAQO01000004">
    <property type="protein sequence ID" value="RKF19957.1"/>
    <property type="molecule type" value="Genomic_DNA"/>
</dbReference>